<name>A0AAV6XEN3_9LAMI</name>
<evidence type="ECO:0000313" key="1">
    <source>
        <dbReference type="EMBL" id="KAG8379002.1"/>
    </source>
</evidence>
<comment type="caution">
    <text evidence="1">The sequence shown here is derived from an EMBL/GenBank/DDBJ whole genome shotgun (WGS) entry which is preliminary data.</text>
</comment>
<evidence type="ECO:0000313" key="2">
    <source>
        <dbReference type="Proteomes" id="UP000826271"/>
    </source>
</evidence>
<dbReference type="AlphaFoldDB" id="A0AAV6XEN3"/>
<keyword evidence="2" id="KW-1185">Reference proteome</keyword>
<gene>
    <name evidence="1" type="ORF">BUALT_Bualt07G0043000</name>
</gene>
<reference evidence="1" key="1">
    <citation type="submission" date="2019-10" db="EMBL/GenBank/DDBJ databases">
        <authorList>
            <person name="Zhang R."/>
            <person name="Pan Y."/>
            <person name="Wang J."/>
            <person name="Ma R."/>
            <person name="Yu S."/>
        </authorList>
    </citation>
    <scope>NUCLEOTIDE SEQUENCE</scope>
    <source>
        <strain evidence="1">LA-IB0</strain>
        <tissue evidence="1">Leaf</tissue>
    </source>
</reference>
<dbReference type="EMBL" id="WHWC01000007">
    <property type="protein sequence ID" value="KAG8379002.1"/>
    <property type="molecule type" value="Genomic_DNA"/>
</dbReference>
<dbReference type="Gene3D" id="2.60.210.10">
    <property type="entry name" value="Apoptosis, Tumor Necrosis Factor Receptor Associated Protein 2, Chain A"/>
    <property type="match status" value="1"/>
</dbReference>
<organism evidence="1 2">
    <name type="scientific">Buddleja alternifolia</name>
    <dbReference type="NCBI Taxonomy" id="168488"/>
    <lineage>
        <taxon>Eukaryota</taxon>
        <taxon>Viridiplantae</taxon>
        <taxon>Streptophyta</taxon>
        <taxon>Embryophyta</taxon>
        <taxon>Tracheophyta</taxon>
        <taxon>Spermatophyta</taxon>
        <taxon>Magnoliopsida</taxon>
        <taxon>eudicotyledons</taxon>
        <taxon>Gunneridae</taxon>
        <taxon>Pentapetalae</taxon>
        <taxon>asterids</taxon>
        <taxon>lamiids</taxon>
        <taxon>Lamiales</taxon>
        <taxon>Scrophulariaceae</taxon>
        <taxon>Buddlejeae</taxon>
        <taxon>Buddleja</taxon>
    </lineage>
</organism>
<proteinExistence type="predicted"/>
<accession>A0AAV6XEN3</accession>
<sequence>MKGECRMIMKRIEVYIVLASEGKDVRALHELTLLDQSGKGKHSVHTYFDGLPGRGLYTLKQLGSMWSKFFDLVLFFVFDYLKDDCLKIDCTFGVVLSVNELPGLHLIKVPESDIGSN</sequence>
<protein>
    <submittedName>
        <fullName evidence="1">Uncharacterized protein</fullName>
    </submittedName>
</protein>
<dbReference type="SUPFAM" id="SSF49599">
    <property type="entry name" value="TRAF domain-like"/>
    <property type="match status" value="1"/>
</dbReference>
<dbReference type="InterPro" id="IPR008974">
    <property type="entry name" value="TRAF-like"/>
</dbReference>
<dbReference type="Proteomes" id="UP000826271">
    <property type="component" value="Unassembled WGS sequence"/>
</dbReference>